<dbReference type="EMBL" id="JAGPXC010000003">
    <property type="protein sequence ID" value="KAH6655616.1"/>
    <property type="molecule type" value="Genomic_DNA"/>
</dbReference>
<reference evidence="10" key="1">
    <citation type="journal article" date="2021" name="Nat. Commun.">
        <title>Genetic determinants of endophytism in the Arabidopsis root mycobiome.</title>
        <authorList>
            <person name="Mesny F."/>
            <person name="Miyauchi S."/>
            <person name="Thiergart T."/>
            <person name="Pickel B."/>
            <person name="Atanasova L."/>
            <person name="Karlsson M."/>
            <person name="Huettel B."/>
            <person name="Barry K.W."/>
            <person name="Haridas S."/>
            <person name="Chen C."/>
            <person name="Bauer D."/>
            <person name="Andreopoulos W."/>
            <person name="Pangilinan J."/>
            <person name="LaButti K."/>
            <person name="Riley R."/>
            <person name="Lipzen A."/>
            <person name="Clum A."/>
            <person name="Drula E."/>
            <person name="Henrissat B."/>
            <person name="Kohler A."/>
            <person name="Grigoriev I.V."/>
            <person name="Martin F.M."/>
            <person name="Hacquard S."/>
        </authorList>
    </citation>
    <scope>NUCLEOTIDE SEQUENCE</scope>
    <source>
        <strain evidence="10">MPI-SDFR-AT-0073</strain>
    </source>
</reference>
<feature type="transmembrane region" description="Helical" evidence="8">
    <location>
        <begin position="70"/>
        <end position="87"/>
    </location>
</feature>
<keyword evidence="3 8" id="KW-0812">Transmembrane</keyword>
<keyword evidence="11" id="KW-1185">Reference proteome</keyword>
<dbReference type="Pfam" id="PF07690">
    <property type="entry name" value="MFS_1"/>
    <property type="match status" value="1"/>
</dbReference>
<dbReference type="PANTHER" id="PTHR43791">
    <property type="entry name" value="PERMEASE-RELATED"/>
    <property type="match status" value="1"/>
</dbReference>
<organism evidence="10 11">
    <name type="scientific">Truncatella angustata</name>
    <dbReference type="NCBI Taxonomy" id="152316"/>
    <lineage>
        <taxon>Eukaryota</taxon>
        <taxon>Fungi</taxon>
        <taxon>Dikarya</taxon>
        <taxon>Ascomycota</taxon>
        <taxon>Pezizomycotina</taxon>
        <taxon>Sordariomycetes</taxon>
        <taxon>Xylariomycetidae</taxon>
        <taxon>Amphisphaeriales</taxon>
        <taxon>Sporocadaceae</taxon>
        <taxon>Truncatella</taxon>
    </lineage>
</organism>
<feature type="transmembrane region" description="Helical" evidence="8">
    <location>
        <begin position="171"/>
        <end position="191"/>
    </location>
</feature>
<evidence type="ECO:0000256" key="4">
    <source>
        <dbReference type="ARBA" id="ARBA00022989"/>
    </source>
</evidence>
<proteinExistence type="inferred from homology"/>
<feature type="compositionally biased region" description="Basic and acidic residues" evidence="7">
    <location>
        <begin position="14"/>
        <end position="26"/>
    </location>
</feature>
<feature type="non-terminal residue" evidence="10">
    <location>
        <position position="1"/>
    </location>
</feature>
<comment type="subcellular location">
    <subcellularLocation>
        <location evidence="1">Membrane</location>
        <topology evidence="1">Multi-pass membrane protein</topology>
    </subcellularLocation>
</comment>
<feature type="transmembrane region" description="Helical" evidence="8">
    <location>
        <begin position="369"/>
        <end position="387"/>
    </location>
</feature>
<gene>
    <name evidence="10" type="ORF">BKA67DRAFT_561270</name>
</gene>
<comment type="similarity">
    <text evidence="6">Belongs to the major facilitator superfamily. Allantoate permease family.</text>
</comment>
<keyword evidence="5 8" id="KW-0472">Membrane</keyword>
<dbReference type="GO" id="GO:0022857">
    <property type="term" value="F:transmembrane transporter activity"/>
    <property type="evidence" value="ECO:0007669"/>
    <property type="project" value="InterPro"/>
</dbReference>
<evidence type="ECO:0000313" key="10">
    <source>
        <dbReference type="EMBL" id="KAH6655616.1"/>
    </source>
</evidence>
<dbReference type="OrthoDB" id="6730379at2759"/>
<feature type="transmembrane region" description="Helical" evidence="8">
    <location>
        <begin position="107"/>
        <end position="125"/>
    </location>
</feature>
<evidence type="ECO:0000259" key="9">
    <source>
        <dbReference type="PROSITE" id="PS50850"/>
    </source>
</evidence>
<keyword evidence="2" id="KW-0813">Transport</keyword>
<dbReference type="InterPro" id="IPR011701">
    <property type="entry name" value="MFS"/>
</dbReference>
<dbReference type="Gene3D" id="1.20.1250.20">
    <property type="entry name" value="MFS general substrate transporter like domains"/>
    <property type="match status" value="2"/>
</dbReference>
<name>A0A9P8UP99_9PEZI</name>
<feature type="transmembrane region" description="Helical" evidence="8">
    <location>
        <begin position="234"/>
        <end position="256"/>
    </location>
</feature>
<dbReference type="PANTHER" id="PTHR43791:SF1">
    <property type="entry name" value="ALLANTOATE PERMEASE"/>
    <property type="match status" value="1"/>
</dbReference>
<dbReference type="GeneID" id="70131411"/>
<sequence>MVEAENSGPNMGEDIEKKVVSNDPSRHDDFGMIKHADKNDADEAYKVFVAQGGESIVITPEEERRLLRKIDLNLMPLLCIVYGLNYLDKTTVSYASVMGLKTDINLVGQDYSWIGSMFYFGYLFWEWPTNRLLQRLPLAKYSAFNVIMWGLTLCCMAAVKDFAGAMTVRFFLGVFEAAVSPGFALFTSQWWTIREQGTRTGWWFSFNGWGQILGGFVAYGIAVGTEAHPVAIRSWQLVFLVIGLFTAFMGVIFLWWMPDNQMNARFLTPKERLMAVERIRINQQGVGNKHFKWYQFKEAATDPMVWAFVFFSVVADIPNGGISNFFSQLIVSFGYTNTQSLLLGTPGGAVEVVALVVAGHLGDRFRNRLLISTSGMIIAAIGMLLITCLSEEHNVGRLVGYYLTQASPTPFVALLSLISTNVAGWTKKTTVAAMYLIGYCIG</sequence>
<feature type="domain" description="Major facilitator superfamily (MFS) profile" evidence="9">
    <location>
        <begin position="74"/>
        <end position="442"/>
    </location>
</feature>
<dbReference type="SUPFAM" id="SSF103473">
    <property type="entry name" value="MFS general substrate transporter"/>
    <property type="match status" value="1"/>
</dbReference>
<evidence type="ECO:0000256" key="7">
    <source>
        <dbReference type="SAM" id="MobiDB-lite"/>
    </source>
</evidence>
<evidence type="ECO:0000256" key="8">
    <source>
        <dbReference type="SAM" id="Phobius"/>
    </source>
</evidence>
<evidence type="ECO:0000256" key="5">
    <source>
        <dbReference type="ARBA" id="ARBA00023136"/>
    </source>
</evidence>
<feature type="transmembrane region" description="Helical" evidence="8">
    <location>
        <begin position="137"/>
        <end position="159"/>
    </location>
</feature>
<dbReference type="PROSITE" id="PS50850">
    <property type="entry name" value="MFS"/>
    <property type="match status" value="1"/>
</dbReference>
<evidence type="ECO:0000256" key="3">
    <source>
        <dbReference type="ARBA" id="ARBA00022692"/>
    </source>
</evidence>
<accession>A0A9P8UP99</accession>
<evidence type="ECO:0000256" key="2">
    <source>
        <dbReference type="ARBA" id="ARBA00022448"/>
    </source>
</evidence>
<dbReference type="GO" id="GO:0016020">
    <property type="term" value="C:membrane"/>
    <property type="evidence" value="ECO:0007669"/>
    <property type="project" value="UniProtKB-SubCell"/>
</dbReference>
<evidence type="ECO:0000313" key="11">
    <source>
        <dbReference type="Proteomes" id="UP000758603"/>
    </source>
</evidence>
<feature type="region of interest" description="Disordered" evidence="7">
    <location>
        <begin position="1"/>
        <end position="26"/>
    </location>
</feature>
<dbReference type="InterPro" id="IPR020846">
    <property type="entry name" value="MFS_dom"/>
</dbReference>
<dbReference type="InterPro" id="IPR036259">
    <property type="entry name" value="MFS_trans_sf"/>
</dbReference>
<evidence type="ECO:0000256" key="1">
    <source>
        <dbReference type="ARBA" id="ARBA00004141"/>
    </source>
</evidence>
<protein>
    <submittedName>
        <fullName evidence="10">Major facilitator superfamily domain-containing protein</fullName>
    </submittedName>
</protein>
<feature type="transmembrane region" description="Helical" evidence="8">
    <location>
        <begin position="203"/>
        <end position="222"/>
    </location>
</feature>
<feature type="transmembrane region" description="Helical" evidence="8">
    <location>
        <begin position="399"/>
        <end position="418"/>
    </location>
</feature>
<dbReference type="RefSeq" id="XP_045959881.1">
    <property type="nucleotide sequence ID" value="XM_046102519.1"/>
</dbReference>
<keyword evidence="4 8" id="KW-1133">Transmembrane helix</keyword>
<dbReference type="Proteomes" id="UP000758603">
    <property type="component" value="Unassembled WGS sequence"/>
</dbReference>
<dbReference type="AlphaFoldDB" id="A0A9P8UP99"/>
<comment type="caution">
    <text evidence="10">The sequence shown here is derived from an EMBL/GenBank/DDBJ whole genome shotgun (WGS) entry which is preliminary data.</text>
</comment>
<dbReference type="FunFam" id="1.20.1250.20:FF:000064">
    <property type="entry name" value="MFS allantoate transporter"/>
    <property type="match status" value="1"/>
</dbReference>
<evidence type="ECO:0000256" key="6">
    <source>
        <dbReference type="ARBA" id="ARBA00037968"/>
    </source>
</evidence>